<gene>
    <name evidence="1" type="ORF">OWV82_001100</name>
</gene>
<proteinExistence type="predicted"/>
<protein>
    <submittedName>
        <fullName evidence="1">Uncharacterized protein</fullName>
    </submittedName>
</protein>
<evidence type="ECO:0000313" key="2">
    <source>
        <dbReference type="Proteomes" id="UP001164539"/>
    </source>
</evidence>
<organism evidence="1 2">
    <name type="scientific">Melia azedarach</name>
    <name type="common">Chinaberry tree</name>
    <dbReference type="NCBI Taxonomy" id="155640"/>
    <lineage>
        <taxon>Eukaryota</taxon>
        <taxon>Viridiplantae</taxon>
        <taxon>Streptophyta</taxon>
        <taxon>Embryophyta</taxon>
        <taxon>Tracheophyta</taxon>
        <taxon>Spermatophyta</taxon>
        <taxon>Magnoliopsida</taxon>
        <taxon>eudicotyledons</taxon>
        <taxon>Gunneridae</taxon>
        <taxon>Pentapetalae</taxon>
        <taxon>rosids</taxon>
        <taxon>malvids</taxon>
        <taxon>Sapindales</taxon>
        <taxon>Meliaceae</taxon>
        <taxon>Melia</taxon>
    </lineage>
</organism>
<reference evidence="1 2" key="1">
    <citation type="journal article" date="2023" name="Science">
        <title>Complex scaffold remodeling in plant triterpene biosynthesis.</title>
        <authorList>
            <person name="De La Pena R."/>
            <person name="Hodgson H."/>
            <person name="Liu J.C."/>
            <person name="Stephenson M.J."/>
            <person name="Martin A.C."/>
            <person name="Owen C."/>
            <person name="Harkess A."/>
            <person name="Leebens-Mack J."/>
            <person name="Jimenez L.E."/>
            <person name="Osbourn A."/>
            <person name="Sattely E.S."/>
        </authorList>
    </citation>
    <scope>NUCLEOTIDE SEQUENCE [LARGE SCALE GENOMIC DNA]</scope>
    <source>
        <strain evidence="2">cv. JPN11</strain>
        <tissue evidence="1">Leaf</tissue>
    </source>
</reference>
<name>A0ACC1YWA9_MELAZ</name>
<keyword evidence="2" id="KW-1185">Reference proteome</keyword>
<sequence>MELLNPLSATNPLILSTFSPFSPRFSTKTCNNKRPFIFNIPTSKFLNKRPFPRYLLFSSSRSLQISAHFGQPTRRHNSLRKKLINDQQVHQKNPISLNPSSCENLTHDNVKEGTFSYDFFNYGVDETTSVKEPKLKPLSESVLSSKLENWIDQYKKDVDYWGIGSGPIFTVFEDSEGNVKNVLVNEDEILNRSHDWNKVNSRIIYAKGLAREMESGENVIPRNSSVAKFVVSGEESGFIDNIRGVILPPDFIPKLSTVGSLVFCGLVVFWVARKLISSKKEVCYTQLEKEMMRRKIKSRKEKEMLEKGSVELIQKVPEPPVVTFERPKIDKEELMKNIRKAKAEDKLALVDSSSSQTSISNDFDDKIQEIREMARTAREIEVGVLSQVDNNEEEEEHGVDDELSDETEMSFLNNLSYGVSEQGKGTDETLVTTGSVEAKSEDAEFSSRVASSSNEIVQASSAFNVEVSRDCSRENQESKSTLCLAVTKDAFQSSDPLHSESCLSETNSIKSKPRIIRSVKEAREFLSKKRNKPEIHEPLVKTLRDDGSVSRPPSNIYSDKNISQVLDVDNFEATIFSGTSESKPSPDAYENSTLKHEEYGPAEKHDLDYADEVDGGKDCQMSSISSDHEDIGEGTKMGPSVKIDNWVEKNFHEIEPMVKKIGVGFRDNFKAARDKVNHQLDTCADITQLVSGKDDSEFEWMNDDRLREIVFQVRDNELAGHDPFYMMDAEDKLAFFQGLEKKVEKENEKLLQLHEYLHSNIENLNYGADGISLYDPPEKIIPRWKGPPLEKNPAVLDDFLKQRKALFAVNTWTSYPVKIDEENFLQNPTESPTLEDATTSFANSDLKKRVQDKDPKQSKTVIEGSDGSIRSGKKYGKEFWQHTKKWSRGFLESYNAETDPEVKSVMKEIGKDLDRWITEEEIQEAADMMTKVRERNKKFMEKKINKIKREVELFGSQAVVSKYREYREDNEEDYLWWLDLPHVLCIELYTVQDEEQRMGFYSLEMATDLELEPKPYHVIAFEDADDCKNLCYIIQAHLDMLGSGHAFVVPRPPKDAFREAKANGFSVTVIRKGELQLNVDQALEEVEEQITEIGSKIYQDKIMKERSVDISSIMKGVLGVGGKPTKRKRAERRLKKPGKK</sequence>
<comment type="caution">
    <text evidence="1">The sequence shown here is derived from an EMBL/GenBank/DDBJ whole genome shotgun (WGS) entry which is preliminary data.</text>
</comment>
<dbReference type="Proteomes" id="UP001164539">
    <property type="component" value="Chromosome 1"/>
</dbReference>
<evidence type="ECO:0000313" key="1">
    <source>
        <dbReference type="EMBL" id="KAJ4728110.1"/>
    </source>
</evidence>
<accession>A0ACC1YWA9</accession>
<dbReference type="EMBL" id="CM051394">
    <property type="protein sequence ID" value="KAJ4728110.1"/>
    <property type="molecule type" value="Genomic_DNA"/>
</dbReference>